<proteinExistence type="inferred from homology"/>
<evidence type="ECO:0000313" key="11">
    <source>
        <dbReference type="Proteomes" id="UP000001542"/>
    </source>
</evidence>
<evidence type="ECO:0000256" key="6">
    <source>
        <dbReference type="ARBA" id="ARBA00023284"/>
    </source>
</evidence>
<evidence type="ECO:0000313" key="10">
    <source>
        <dbReference type="EMBL" id="EAX98392.1"/>
    </source>
</evidence>
<dbReference type="InterPro" id="IPR008255">
    <property type="entry name" value="Pyr_nucl-diS_OxRdtase_2_AS"/>
</dbReference>
<evidence type="ECO:0000256" key="7">
    <source>
        <dbReference type="RuleBase" id="RU003880"/>
    </source>
</evidence>
<reference evidence="10" key="2">
    <citation type="journal article" date="2007" name="Science">
        <title>Draft genome sequence of the sexually transmitted pathogen Trichomonas vaginalis.</title>
        <authorList>
            <person name="Carlton J.M."/>
            <person name="Hirt R.P."/>
            <person name="Silva J.C."/>
            <person name="Delcher A.L."/>
            <person name="Schatz M."/>
            <person name="Zhao Q."/>
            <person name="Wortman J.R."/>
            <person name="Bidwell S.L."/>
            <person name="Alsmark U.C.M."/>
            <person name="Besteiro S."/>
            <person name="Sicheritz-Ponten T."/>
            <person name="Noel C.J."/>
            <person name="Dacks J.B."/>
            <person name="Foster P.G."/>
            <person name="Simillion C."/>
            <person name="Van de Peer Y."/>
            <person name="Miranda-Saavedra D."/>
            <person name="Barton G.J."/>
            <person name="Westrop G.D."/>
            <person name="Mueller S."/>
            <person name="Dessi D."/>
            <person name="Fiori P.L."/>
            <person name="Ren Q."/>
            <person name="Paulsen I."/>
            <person name="Zhang H."/>
            <person name="Bastida-Corcuera F.D."/>
            <person name="Simoes-Barbosa A."/>
            <person name="Brown M.T."/>
            <person name="Hayes R.D."/>
            <person name="Mukherjee M."/>
            <person name="Okumura C.Y."/>
            <person name="Schneider R."/>
            <person name="Smith A.J."/>
            <person name="Vanacova S."/>
            <person name="Villalvazo M."/>
            <person name="Haas B.J."/>
            <person name="Pertea M."/>
            <person name="Feldblyum T.V."/>
            <person name="Utterback T.R."/>
            <person name="Shu C.L."/>
            <person name="Osoegawa K."/>
            <person name="de Jong P.J."/>
            <person name="Hrdy I."/>
            <person name="Horvathova L."/>
            <person name="Zubacova Z."/>
            <person name="Dolezal P."/>
            <person name="Malik S.B."/>
            <person name="Logsdon J.M. Jr."/>
            <person name="Henze K."/>
            <person name="Gupta A."/>
            <person name="Wang C.C."/>
            <person name="Dunne R.L."/>
            <person name="Upcroft J.A."/>
            <person name="Upcroft P."/>
            <person name="White O."/>
            <person name="Salzberg S.L."/>
            <person name="Tang P."/>
            <person name="Chiu C.-H."/>
            <person name="Lee Y.-S."/>
            <person name="Embley T.M."/>
            <person name="Coombs G.H."/>
            <person name="Mottram J.C."/>
            <person name="Tachezy J."/>
            <person name="Fraser-Liggett C.M."/>
            <person name="Johnson P.J."/>
        </authorList>
    </citation>
    <scope>NUCLEOTIDE SEQUENCE [LARGE SCALE GENOMIC DNA]</scope>
    <source>
        <strain evidence="10">G3</strain>
    </source>
</reference>
<accession>A2F9L1</accession>
<dbReference type="GO" id="GO:0004791">
    <property type="term" value="F:thioredoxin-disulfide reductase (NADPH) activity"/>
    <property type="evidence" value="ECO:0000318"/>
    <property type="project" value="GO_Central"/>
</dbReference>
<dbReference type="SMR" id="A2F9L1"/>
<dbReference type="Pfam" id="PF07992">
    <property type="entry name" value="Pyr_redox_2"/>
    <property type="match status" value="1"/>
</dbReference>
<dbReference type="GO" id="GO:0019430">
    <property type="term" value="P:removal of superoxide radicals"/>
    <property type="evidence" value="ECO:0007669"/>
    <property type="project" value="UniProtKB-UniRule"/>
</dbReference>
<dbReference type="EC" id="1.8.1.9" evidence="7"/>
<dbReference type="KEGG" id="tva:4756187"/>
<reference evidence="10" key="1">
    <citation type="submission" date="2006-10" db="EMBL/GenBank/DDBJ databases">
        <authorList>
            <person name="Amadeo P."/>
            <person name="Zhao Q."/>
            <person name="Wortman J."/>
            <person name="Fraser-Liggett C."/>
            <person name="Carlton J."/>
        </authorList>
    </citation>
    <scope>NUCLEOTIDE SEQUENCE</scope>
    <source>
        <strain evidence="10">G3</strain>
    </source>
</reference>
<dbReference type="AlphaFoldDB" id="A2F9L1"/>
<evidence type="ECO:0000259" key="9">
    <source>
        <dbReference type="Pfam" id="PF07992"/>
    </source>
</evidence>
<keyword evidence="3 7" id="KW-0274">FAD</keyword>
<dbReference type="PRINTS" id="PR00368">
    <property type="entry name" value="FADPNR"/>
</dbReference>
<dbReference type="FunCoup" id="A2F9L1">
    <property type="interactions" value="250"/>
</dbReference>
<dbReference type="RefSeq" id="XP_001311322.1">
    <property type="nucleotide sequence ID" value="XM_001311321.1"/>
</dbReference>
<dbReference type="PRINTS" id="PR00469">
    <property type="entry name" value="PNDRDTASEII"/>
</dbReference>
<comment type="subunit">
    <text evidence="7">Homodimer.</text>
</comment>
<dbReference type="InterPro" id="IPR023753">
    <property type="entry name" value="FAD/NAD-binding_dom"/>
</dbReference>
<dbReference type="eggNOG" id="KOG0404">
    <property type="taxonomic scope" value="Eukaryota"/>
</dbReference>
<evidence type="ECO:0000256" key="2">
    <source>
        <dbReference type="ARBA" id="ARBA00022630"/>
    </source>
</evidence>
<keyword evidence="8" id="KW-0521">NADP</keyword>
<evidence type="ECO:0000256" key="3">
    <source>
        <dbReference type="ARBA" id="ARBA00022827"/>
    </source>
</evidence>
<keyword evidence="5" id="KW-1015">Disulfide bond</keyword>
<dbReference type="EMBL" id="DS113677">
    <property type="protein sequence ID" value="EAX98392.1"/>
    <property type="molecule type" value="Genomic_DNA"/>
</dbReference>
<feature type="domain" description="FAD/NAD(P)-binding" evidence="9">
    <location>
        <begin position="14"/>
        <end position="298"/>
    </location>
</feature>
<evidence type="ECO:0000256" key="5">
    <source>
        <dbReference type="ARBA" id="ARBA00023157"/>
    </source>
</evidence>
<dbReference type="InParanoid" id="A2F9L1"/>
<dbReference type="OrthoDB" id="371245at2759"/>
<dbReference type="GO" id="GO:0045454">
    <property type="term" value="P:cell redox homeostasis"/>
    <property type="evidence" value="ECO:0000318"/>
    <property type="project" value="GO_Central"/>
</dbReference>
<dbReference type="PROSITE" id="PS00573">
    <property type="entry name" value="PYRIDINE_REDOX_2"/>
    <property type="match status" value="1"/>
</dbReference>
<dbReference type="Gene3D" id="3.50.50.60">
    <property type="entry name" value="FAD/NAD(P)-binding domain"/>
    <property type="match status" value="2"/>
</dbReference>
<organism evidence="10 11">
    <name type="scientific">Trichomonas vaginalis (strain ATCC PRA-98 / G3)</name>
    <dbReference type="NCBI Taxonomy" id="412133"/>
    <lineage>
        <taxon>Eukaryota</taxon>
        <taxon>Metamonada</taxon>
        <taxon>Parabasalia</taxon>
        <taxon>Trichomonadida</taxon>
        <taxon>Trichomonadidae</taxon>
        <taxon>Trichomonas</taxon>
    </lineage>
</organism>
<evidence type="ECO:0000256" key="1">
    <source>
        <dbReference type="ARBA" id="ARBA00009333"/>
    </source>
</evidence>
<sequence length="311" mass="33105">MSGDIDWTKAETVDIAIIGSGPGGSTAALYAARAGFKVIVLHGEVPGGQLTTTTELENFPGWKGTGPGLVEAIEKQATEAGAEYKYEVVTKVDFSVNPKLLSTDMDTHYKARSVIVATGAKALYLGLPNEERLKGKGVSGCATCDGPLYKGKDVVVVGGGDAAAEEAIFLSKICKSVKLVHRRDQLRASLPMRKRVEASSIQMIWNTVIEDVLGENKVTGVKVKNVVTNEVSEIPCDGLFVAIGHKPATEVFKDYLQTDEQGYFLTNGTPVTSIPGVFVCGDCADRHYRQAITSAATGCQAALLAEKYLTD</sequence>
<dbReference type="VEuPathDB" id="TrichDB:TVAGG3_0941550"/>
<dbReference type="GO" id="GO:0005737">
    <property type="term" value="C:cytoplasm"/>
    <property type="evidence" value="ECO:0007669"/>
    <property type="project" value="InterPro"/>
</dbReference>
<dbReference type="OMA" id="ANKFYWI"/>
<dbReference type="InterPro" id="IPR005982">
    <property type="entry name" value="Thioredox_Rdtase"/>
</dbReference>
<dbReference type="InterPro" id="IPR050097">
    <property type="entry name" value="Ferredoxin-NADP_redctase_2"/>
</dbReference>
<keyword evidence="11" id="KW-1185">Reference proteome</keyword>
<dbReference type="InterPro" id="IPR036188">
    <property type="entry name" value="FAD/NAD-bd_sf"/>
</dbReference>
<keyword evidence="6 7" id="KW-0676">Redox-active center</keyword>
<dbReference type="VEuPathDB" id="TrichDB:TVAG_125360"/>
<dbReference type="Proteomes" id="UP000001542">
    <property type="component" value="Unassembled WGS sequence"/>
</dbReference>
<evidence type="ECO:0000256" key="4">
    <source>
        <dbReference type="ARBA" id="ARBA00023002"/>
    </source>
</evidence>
<protein>
    <recommendedName>
        <fullName evidence="7">Thioredoxin reductase</fullName>
        <ecNumber evidence="7">1.8.1.9</ecNumber>
    </recommendedName>
</protein>
<evidence type="ECO:0000256" key="8">
    <source>
        <dbReference type="RuleBase" id="RU003881"/>
    </source>
</evidence>
<name>A2F9L1_TRIV3</name>
<dbReference type="SUPFAM" id="SSF51905">
    <property type="entry name" value="FAD/NAD(P)-binding domain"/>
    <property type="match status" value="1"/>
</dbReference>
<keyword evidence="2 7" id="KW-0285">Flavoprotein</keyword>
<comment type="cofactor">
    <cofactor evidence="8">
        <name>FAD</name>
        <dbReference type="ChEBI" id="CHEBI:57692"/>
    </cofactor>
    <text evidence="8">Binds 1 FAD per subunit.</text>
</comment>
<dbReference type="NCBIfam" id="TIGR01292">
    <property type="entry name" value="TRX_reduct"/>
    <property type="match status" value="1"/>
</dbReference>
<comment type="catalytic activity">
    <reaction evidence="7">
        <text>[thioredoxin]-dithiol + NADP(+) = [thioredoxin]-disulfide + NADPH + H(+)</text>
        <dbReference type="Rhea" id="RHEA:20345"/>
        <dbReference type="Rhea" id="RHEA-COMP:10698"/>
        <dbReference type="Rhea" id="RHEA-COMP:10700"/>
        <dbReference type="ChEBI" id="CHEBI:15378"/>
        <dbReference type="ChEBI" id="CHEBI:29950"/>
        <dbReference type="ChEBI" id="CHEBI:50058"/>
        <dbReference type="ChEBI" id="CHEBI:57783"/>
        <dbReference type="ChEBI" id="CHEBI:58349"/>
        <dbReference type="EC" id="1.8.1.9"/>
    </reaction>
</comment>
<dbReference type="PANTHER" id="PTHR48105">
    <property type="entry name" value="THIOREDOXIN REDUCTASE 1-RELATED-RELATED"/>
    <property type="match status" value="1"/>
</dbReference>
<dbReference type="STRING" id="5722.A2F9L1"/>
<gene>
    <name evidence="10" type="ORF">TVAG_125360</name>
</gene>
<comment type="similarity">
    <text evidence="1 7">Belongs to the class-II pyridine nucleotide-disulfide oxidoreductase family.</text>
</comment>
<keyword evidence="4 7" id="KW-0560">Oxidoreductase</keyword>